<feature type="non-terminal residue" evidence="2">
    <location>
        <position position="177"/>
    </location>
</feature>
<evidence type="ECO:0000256" key="1">
    <source>
        <dbReference type="SAM" id="MobiDB-lite"/>
    </source>
</evidence>
<evidence type="ECO:0000313" key="2">
    <source>
        <dbReference type="EMBL" id="GFC82359.1"/>
    </source>
</evidence>
<reference evidence="2" key="1">
    <citation type="journal article" date="2019" name="Sci. Rep.">
        <title>Draft genome of Tanacetum cinerariifolium, the natural source of mosquito coil.</title>
        <authorList>
            <person name="Yamashiro T."/>
            <person name="Shiraishi A."/>
            <person name="Satake H."/>
            <person name="Nakayama K."/>
        </authorList>
    </citation>
    <scope>NUCLEOTIDE SEQUENCE</scope>
</reference>
<accession>A0A699R4I2</accession>
<gene>
    <name evidence="2" type="ORF">Tci_854329</name>
</gene>
<feature type="compositionally biased region" description="Polar residues" evidence="1">
    <location>
        <begin position="52"/>
        <end position="62"/>
    </location>
</feature>
<keyword evidence="2" id="KW-0695">RNA-directed DNA polymerase</keyword>
<proteinExistence type="predicted"/>
<keyword evidence="2" id="KW-0808">Transferase</keyword>
<organism evidence="2">
    <name type="scientific">Tanacetum cinerariifolium</name>
    <name type="common">Dalmatian daisy</name>
    <name type="synonym">Chrysanthemum cinerariifolium</name>
    <dbReference type="NCBI Taxonomy" id="118510"/>
    <lineage>
        <taxon>Eukaryota</taxon>
        <taxon>Viridiplantae</taxon>
        <taxon>Streptophyta</taxon>
        <taxon>Embryophyta</taxon>
        <taxon>Tracheophyta</taxon>
        <taxon>Spermatophyta</taxon>
        <taxon>Magnoliopsida</taxon>
        <taxon>eudicotyledons</taxon>
        <taxon>Gunneridae</taxon>
        <taxon>Pentapetalae</taxon>
        <taxon>asterids</taxon>
        <taxon>campanulids</taxon>
        <taxon>Asterales</taxon>
        <taxon>Asteraceae</taxon>
        <taxon>Asteroideae</taxon>
        <taxon>Anthemideae</taxon>
        <taxon>Anthemidinae</taxon>
        <taxon>Tanacetum</taxon>
    </lineage>
</organism>
<feature type="non-terminal residue" evidence="2">
    <location>
        <position position="1"/>
    </location>
</feature>
<feature type="compositionally biased region" description="Gly residues" evidence="1">
    <location>
        <begin position="65"/>
        <end position="88"/>
    </location>
</feature>
<dbReference type="EMBL" id="BKCJ011084101">
    <property type="protein sequence ID" value="GFC82359.1"/>
    <property type="molecule type" value="Genomic_DNA"/>
</dbReference>
<keyword evidence="2" id="KW-0548">Nucleotidyltransferase</keyword>
<sequence>TRSLERENLKVRALLCIERDRVDSLRHHMALSQEEFQALAAYEVTRAANTLEGENQSQNCSDGDNGNGNGGNENGKNGNGEHGNGGNGNPYENNRDARPIVRECTYQDFMKCQRLNFKGTEGVVGLIRWFEKIETVYHNSNYPKKYQAKYASCTLLNSALIWWNSHKRTIGTETAFA</sequence>
<comment type="caution">
    <text evidence="2">The sequence shown here is derived from an EMBL/GenBank/DDBJ whole genome shotgun (WGS) entry which is preliminary data.</text>
</comment>
<dbReference type="AlphaFoldDB" id="A0A699R4I2"/>
<feature type="region of interest" description="Disordered" evidence="1">
    <location>
        <begin position="52"/>
        <end position="95"/>
    </location>
</feature>
<dbReference type="GO" id="GO:0003964">
    <property type="term" value="F:RNA-directed DNA polymerase activity"/>
    <property type="evidence" value="ECO:0007669"/>
    <property type="project" value="UniProtKB-KW"/>
</dbReference>
<name>A0A699R4I2_TANCI</name>
<protein>
    <submittedName>
        <fullName evidence="2">Reverse transcriptase domain-containing protein</fullName>
    </submittedName>
</protein>